<dbReference type="CDD" id="cd02440">
    <property type="entry name" value="AdoMet_MTases"/>
    <property type="match status" value="1"/>
</dbReference>
<evidence type="ECO:0000313" key="10">
    <source>
        <dbReference type="EMBL" id="KAK4534443.1"/>
    </source>
</evidence>
<keyword evidence="2" id="KW-0949">S-adenosyl-L-methionine</keyword>
<feature type="domain" description="Methyltransferase" evidence="9">
    <location>
        <begin position="82"/>
        <end position="240"/>
    </location>
</feature>
<keyword evidence="1" id="KW-0808">Transferase</keyword>
<evidence type="ECO:0000256" key="1">
    <source>
        <dbReference type="ARBA" id="ARBA00022679"/>
    </source>
</evidence>
<comment type="catalytic activity">
    <reaction evidence="6">
        <text>arsenic triglutathione + [thioredoxin]-dithiol + S-adenosyl-L-methionine + 2 H2O = methylarsonous acid + [thioredoxin]-disulfide + 3 glutathione + S-adenosyl-L-homocysteine + H(+)</text>
        <dbReference type="Rhea" id="RHEA:69460"/>
        <dbReference type="Rhea" id="RHEA-COMP:10698"/>
        <dbReference type="Rhea" id="RHEA-COMP:10700"/>
        <dbReference type="ChEBI" id="CHEBI:15377"/>
        <dbReference type="ChEBI" id="CHEBI:15378"/>
        <dbReference type="ChEBI" id="CHEBI:17826"/>
        <dbReference type="ChEBI" id="CHEBI:29950"/>
        <dbReference type="ChEBI" id="CHEBI:50058"/>
        <dbReference type="ChEBI" id="CHEBI:57856"/>
        <dbReference type="ChEBI" id="CHEBI:57925"/>
        <dbReference type="ChEBI" id="CHEBI:59789"/>
        <dbReference type="ChEBI" id="CHEBI:183640"/>
        <dbReference type="EC" id="2.1.1.137"/>
    </reaction>
</comment>
<name>A0AAV9IQZ4_CYACA</name>
<comment type="catalytic activity">
    <reaction evidence="7">
        <text>arsenic triglutathione + 2 [thioredoxin]-dithiol + 2 S-adenosyl-L-methionine + H2O = dimethylarsinous acid + 2 [thioredoxin]-disulfide + 3 glutathione + 2 S-adenosyl-L-homocysteine + 2 H(+)</text>
        <dbReference type="Rhea" id="RHEA:69464"/>
        <dbReference type="Rhea" id="RHEA-COMP:10698"/>
        <dbReference type="Rhea" id="RHEA-COMP:10700"/>
        <dbReference type="ChEBI" id="CHEBI:15377"/>
        <dbReference type="ChEBI" id="CHEBI:15378"/>
        <dbReference type="ChEBI" id="CHEBI:23808"/>
        <dbReference type="ChEBI" id="CHEBI:29950"/>
        <dbReference type="ChEBI" id="CHEBI:50058"/>
        <dbReference type="ChEBI" id="CHEBI:57856"/>
        <dbReference type="ChEBI" id="CHEBI:57925"/>
        <dbReference type="ChEBI" id="CHEBI:59789"/>
        <dbReference type="ChEBI" id="CHEBI:183640"/>
        <dbReference type="EC" id="2.1.1.137"/>
    </reaction>
</comment>
<dbReference type="Gene3D" id="3.40.50.150">
    <property type="entry name" value="Vaccinia Virus protein VP39"/>
    <property type="match status" value="1"/>
</dbReference>
<evidence type="ECO:0000313" key="11">
    <source>
        <dbReference type="Proteomes" id="UP001301350"/>
    </source>
</evidence>
<dbReference type="EMBL" id="JANCYW010000001">
    <property type="protein sequence ID" value="KAK4534443.1"/>
    <property type="molecule type" value="Genomic_DNA"/>
</dbReference>
<dbReference type="Proteomes" id="UP001301350">
    <property type="component" value="Unassembled WGS sequence"/>
</dbReference>
<evidence type="ECO:0000256" key="2">
    <source>
        <dbReference type="ARBA" id="ARBA00022691"/>
    </source>
</evidence>
<dbReference type="EC" id="2.1.1.137" evidence="4"/>
<dbReference type="InterPro" id="IPR029063">
    <property type="entry name" value="SAM-dependent_MTases_sf"/>
</dbReference>
<evidence type="ECO:0000256" key="8">
    <source>
        <dbReference type="ARBA" id="ARBA00048428"/>
    </source>
</evidence>
<accession>A0AAV9IQZ4</accession>
<comment type="caution">
    <text evidence="10">The sequence shown here is derived from an EMBL/GenBank/DDBJ whole genome shotgun (WGS) entry which is preliminary data.</text>
</comment>
<dbReference type="PANTHER" id="PTHR43675">
    <property type="entry name" value="ARSENITE METHYLTRANSFERASE"/>
    <property type="match status" value="1"/>
</dbReference>
<dbReference type="InterPro" id="IPR025714">
    <property type="entry name" value="Methyltranfer_dom"/>
</dbReference>
<comment type="similarity">
    <text evidence="3">Belongs to the methyltransferase superfamily. Arsenite methyltransferase family.</text>
</comment>
<evidence type="ECO:0000256" key="3">
    <source>
        <dbReference type="ARBA" id="ARBA00034487"/>
    </source>
</evidence>
<evidence type="ECO:0000256" key="6">
    <source>
        <dbReference type="ARBA" id="ARBA00047941"/>
    </source>
</evidence>
<evidence type="ECO:0000256" key="4">
    <source>
        <dbReference type="ARBA" id="ARBA00034521"/>
    </source>
</evidence>
<evidence type="ECO:0000256" key="7">
    <source>
        <dbReference type="ARBA" id="ARBA00047943"/>
    </source>
</evidence>
<dbReference type="GO" id="GO:0030791">
    <property type="term" value="F:arsenite methyltransferase activity"/>
    <property type="evidence" value="ECO:0007669"/>
    <property type="project" value="UniProtKB-EC"/>
</dbReference>
<evidence type="ECO:0000259" key="9">
    <source>
        <dbReference type="Pfam" id="PF13847"/>
    </source>
</evidence>
<evidence type="ECO:0000256" key="5">
    <source>
        <dbReference type="ARBA" id="ARBA00034545"/>
    </source>
</evidence>
<organism evidence="10 11">
    <name type="scientific">Cyanidium caldarium</name>
    <name type="common">Red alga</name>
    <dbReference type="NCBI Taxonomy" id="2771"/>
    <lineage>
        <taxon>Eukaryota</taxon>
        <taxon>Rhodophyta</taxon>
        <taxon>Bangiophyceae</taxon>
        <taxon>Cyanidiales</taxon>
        <taxon>Cyanidiaceae</taxon>
        <taxon>Cyanidium</taxon>
    </lineage>
</organism>
<dbReference type="PANTHER" id="PTHR43675:SF8">
    <property type="entry name" value="ARSENITE METHYLTRANSFERASE"/>
    <property type="match status" value="1"/>
</dbReference>
<gene>
    <name evidence="10" type="ORF">CDCA_CDCA01G0468</name>
</gene>
<reference evidence="10 11" key="1">
    <citation type="submission" date="2022-07" db="EMBL/GenBank/DDBJ databases">
        <title>Genome-wide signatures of adaptation to extreme environments.</title>
        <authorList>
            <person name="Cho C.H."/>
            <person name="Yoon H.S."/>
        </authorList>
    </citation>
    <scope>NUCLEOTIDE SEQUENCE [LARGE SCALE GENOMIC DNA]</scope>
    <source>
        <strain evidence="10 11">DBV 063 E5</strain>
    </source>
</reference>
<sequence>MSPCECKSPCGEKRDNNDVVAGVTEYYSQTLKTSADLKTTACCPAEAMPASHRAVLAEVADEVQAKFYGCGSPIPGDRSIAGLTVLDLGCGTGRDVFLASKLVGESGRVIGVDMLESQLEVARRYVGYHAEKFFGDASRSNVQFLKGYIEDLRSTEPVGVADASVDLVLSNCVCNLSPDKARVFAEVYRVLRAGGEFYFSDIYCDRQLSEAARQDKVLYGECLGGALYLEDFQRLIREAGFSDVRLVHSAPVEVEDARLRELVEGVRFFSCTFRCFKAGGGRSNGKDSTGEE</sequence>
<protein>
    <recommendedName>
        <fullName evidence="5">Arsenite methyltransferase</fullName>
        <ecNumber evidence="4">2.1.1.137</ecNumber>
    </recommendedName>
</protein>
<dbReference type="InterPro" id="IPR026669">
    <property type="entry name" value="Arsenite_MeTrfase-like"/>
</dbReference>
<dbReference type="AlphaFoldDB" id="A0AAV9IQZ4"/>
<dbReference type="SUPFAM" id="SSF53335">
    <property type="entry name" value="S-adenosyl-L-methionine-dependent methyltransferases"/>
    <property type="match status" value="1"/>
</dbReference>
<dbReference type="Pfam" id="PF13847">
    <property type="entry name" value="Methyltransf_31"/>
    <property type="match status" value="1"/>
</dbReference>
<comment type="catalytic activity">
    <reaction evidence="8">
        <text>arsenic triglutathione + 3 [thioredoxin]-dithiol + 3 S-adenosyl-L-methionine = trimethylarsine + 3 [thioredoxin]-disulfide + 3 glutathione + 3 S-adenosyl-L-homocysteine + 3 H(+)</text>
        <dbReference type="Rhea" id="RHEA:69432"/>
        <dbReference type="Rhea" id="RHEA-COMP:10698"/>
        <dbReference type="Rhea" id="RHEA-COMP:10700"/>
        <dbReference type="ChEBI" id="CHEBI:15378"/>
        <dbReference type="ChEBI" id="CHEBI:27130"/>
        <dbReference type="ChEBI" id="CHEBI:29950"/>
        <dbReference type="ChEBI" id="CHEBI:50058"/>
        <dbReference type="ChEBI" id="CHEBI:57856"/>
        <dbReference type="ChEBI" id="CHEBI:57925"/>
        <dbReference type="ChEBI" id="CHEBI:59789"/>
        <dbReference type="ChEBI" id="CHEBI:183640"/>
        <dbReference type="EC" id="2.1.1.137"/>
    </reaction>
</comment>
<keyword evidence="11" id="KW-1185">Reference proteome</keyword>
<proteinExistence type="inferred from homology"/>